<dbReference type="EC" id="3.5.1.1" evidence="2"/>
<dbReference type="PROSITE" id="PS51732">
    <property type="entry name" value="ASN_GLN_ASE_3"/>
    <property type="match status" value="1"/>
</dbReference>
<evidence type="ECO:0000259" key="10">
    <source>
        <dbReference type="Pfam" id="PF17763"/>
    </source>
</evidence>
<evidence type="ECO:0000256" key="2">
    <source>
        <dbReference type="ARBA" id="ARBA00012920"/>
    </source>
</evidence>
<keyword evidence="3" id="KW-0378">Hydrolase</keyword>
<evidence type="ECO:0000256" key="7">
    <source>
        <dbReference type="PROSITE-ProRule" id="PRU10099"/>
    </source>
</evidence>
<dbReference type="Gene3D" id="3.40.50.1170">
    <property type="entry name" value="L-asparaginase, N-terminal domain"/>
    <property type="match status" value="1"/>
</dbReference>
<keyword evidence="12" id="KW-1185">Reference proteome</keyword>
<feature type="active site" evidence="7">
    <location>
        <position position="12"/>
    </location>
</feature>
<dbReference type="InterPro" id="IPR020827">
    <property type="entry name" value="Asparaginase/glutaminase_AS1"/>
</dbReference>
<dbReference type="InterPro" id="IPR027475">
    <property type="entry name" value="Asparaginase/glutaminase_AS2"/>
</dbReference>
<dbReference type="PROSITE" id="PS00917">
    <property type="entry name" value="ASN_GLN_ASE_2"/>
    <property type="match status" value="1"/>
</dbReference>
<dbReference type="NCBIfam" id="TIGR00519">
    <property type="entry name" value="asnASE_I"/>
    <property type="match status" value="1"/>
</dbReference>
<evidence type="ECO:0000256" key="5">
    <source>
        <dbReference type="PIRSR" id="PIRSR001220-1"/>
    </source>
</evidence>
<comment type="caution">
    <text evidence="11">The sequence shown here is derived from an EMBL/GenBank/DDBJ whole genome shotgun (WGS) entry which is preliminary data.</text>
</comment>
<evidence type="ECO:0000256" key="4">
    <source>
        <dbReference type="ARBA" id="ARBA00049366"/>
    </source>
</evidence>
<evidence type="ECO:0000256" key="8">
    <source>
        <dbReference type="PROSITE-ProRule" id="PRU10100"/>
    </source>
</evidence>
<organism evidence="11 12">
    <name type="scientific">Coprococcus catus</name>
    <dbReference type="NCBI Taxonomy" id="116085"/>
    <lineage>
        <taxon>Bacteria</taxon>
        <taxon>Bacillati</taxon>
        <taxon>Bacillota</taxon>
        <taxon>Clostridia</taxon>
        <taxon>Lachnospirales</taxon>
        <taxon>Lachnospiraceae</taxon>
        <taxon>Coprococcus</taxon>
    </lineage>
</organism>
<name>A0A3E2XM01_9FIRM</name>
<protein>
    <recommendedName>
        <fullName evidence="2">asparaginase</fullName>
        <ecNumber evidence="2">3.5.1.1</ecNumber>
    </recommendedName>
</protein>
<feature type="domain" description="Asparaginase/glutaminase C-terminal" evidence="10">
    <location>
        <begin position="203"/>
        <end position="320"/>
    </location>
</feature>
<feature type="binding site" evidence="6">
    <location>
        <begin position="85"/>
        <end position="86"/>
    </location>
    <ligand>
        <name>substrate</name>
    </ligand>
</feature>
<dbReference type="SUPFAM" id="SSF53774">
    <property type="entry name" value="Glutaminase/Asparaginase"/>
    <property type="match status" value="1"/>
</dbReference>
<dbReference type="CDD" id="cd08963">
    <property type="entry name" value="L-asparaginase_I"/>
    <property type="match status" value="1"/>
</dbReference>
<dbReference type="Pfam" id="PF00710">
    <property type="entry name" value="Asparaginase"/>
    <property type="match status" value="1"/>
</dbReference>
<dbReference type="Gene3D" id="3.40.50.40">
    <property type="match status" value="1"/>
</dbReference>
<dbReference type="Pfam" id="PF17763">
    <property type="entry name" value="Asparaginase_C"/>
    <property type="match status" value="1"/>
</dbReference>
<dbReference type="PROSITE" id="PS00144">
    <property type="entry name" value="ASN_GLN_ASE_1"/>
    <property type="match status" value="1"/>
</dbReference>
<feature type="active site" evidence="8">
    <location>
        <position position="85"/>
    </location>
</feature>
<dbReference type="SFLD" id="SFLDS00057">
    <property type="entry name" value="Glutaminase/Asparaginase"/>
    <property type="match status" value="1"/>
</dbReference>
<feature type="domain" description="L-asparaginase N-terminal" evidence="9">
    <location>
        <begin position="3"/>
        <end position="187"/>
    </location>
</feature>
<dbReference type="InterPro" id="IPR041725">
    <property type="entry name" value="L-asparaginase_I"/>
</dbReference>
<evidence type="ECO:0000259" key="9">
    <source>
        <dbReference type="Pfam" id="PF00710"/>
    </source>
</evidence>
<dbReference type="SMART" id="SM00870">
    <property type="entry name" value="Asparaginase"/>
    <property type="match status" value="1"/>
</dbReference>
<dbReference type="InterPro" id="IPR006033">
    <property type="entry name" value="AsnA_fam"/>
</dbReference>
<gene>
    <name evidence="11" type="ORF">DW747_08330</name>
</gene>
<evidence type="ECO:0000256" key="6">
    <source>
        <dbReference type="PIRSR" id="PIRSR001220-2"/>
    </source>
</evidence>
<dbReference type="PRINTS" id="PR00139">
    <property type="entry name" value="ASNGLNASE"/>
</dbReference>
<dbReference type="InterPro" id="IPR037152">
    <property type="entry name" value="L-asparaginase_N_sf"/>
</dbReference>
<accession>A0A3E2XM01</accession>
<dbReference type="PIRSF" id="PIRSF500176">
    <property type="entry name" value="L_ASNase"/>
    <property type="match status" value="1"/>
</dbReference>
<dbReference type="InterPro" id="IPR027474">
    <property type="entry name" value="L-asparaginase_N"/>
</dbReference>
<evidence type="ECO:0000256" key="3">
    <source>
        <dbReference type="ARBA" id="ARBA00022801"/>
    </source>
</evidence>
<evidence type="ECO:0000313" key="11">
    <source>
        <dbReference type="EMBL" id="RGC47667.1"/>
    </source>
</evidence>
<dbReference type="OrthoDB" id="9788068at2"/>
<proteinExistence type="inferred from homology"/>
<dbReference type="Proteomes" id="UP000261231">
    <property type="component" value="Unassembled WGS sequence"/>
</dbReference>
<evidence type="ECO:0000313" key="12">
    <source>
        <dbReference type="Proteomes" id="UP000261231"/>
    </source>
</evidence>
<dbReference type="PANTHER" id="PTHR11707">
    <property type="entry name" value="L-ASPARAGINASE"/>
    <property type="match status" value="1"/>
</dbReference>
<dbReference type="InterPro" id="IPR006034">
    <property type="entry name" value="Asparaginase/glutaminase-like"/>
</dbReference>
<dbReference type="GO" id="GO:0004067">
    <property type="term" value="F:asparaginase activity"/>
    <property type="evidence" value="ECO:0007669"/>
    <property type="project" value="UniProtKB-UniRule"/>
</dbReference>
<comment type="catalytic activity">
    <reaction evidence="4">
        <text>L-asparagine + H2O = L-aspartate + NH4(+)</text>
        <dbReference type="Rhea" id="RHEA:21016"/>
        <dbReference type="ChEBI" id="CHEBI:15377"/>
        <dbReference type="ChEBI" id="CHEBI:28938"/>
        <dbReference type="ChEBI" id="CHEBI:29991"/>
        <dbReference type="ChEBI" id="CHEBI:58048"/>
        <dbReference type="EC" id="3.5.1.1"/>
    </reaction>
</comment>
<feature type="active site" description="O-isoaspartyl threonine intermediate" evidence="5">
    <location>
        <position position="12"/>
    </location>
</feature>
<feature type="binding site" evidence="6">
    <location>
        <position position="54"/>
    </location>
    <ligand>
        <name>substrate</name>
    </ligand>
</feature>
<evidence type="ECO:0000256" key="1">
    <source>
        <dbReference type="ARBA" id="ARBA00010518"/>
    </source>
</evidence>
<sequence>MKKILMIATGGTIASKGTADGLAPELTSQDILHYIPSLKGICEVETLQLCNLDSTNISMEHWMMMANAIEEKYEKYDGFVICHGTDTMAYTASALSYLVQHSPKPIVLTGSQKPVDMEITDARANLLDSFIYASSDDACGVQIVFSGKVILGTRARKVRTKSFQAFTSINYPSLAVIQDGRKIQYIHQVKAATAEFYHKMDPKVGLLKLIPGIDGDYLRYFLERNDAIIIESFGVGGLPMGERYHFGEAIEWGINQGKTIVMTTQVPNEGSDMTIYQVGHHLKQYDSVLEAYDMTTEAVVTKLMWILGQTREPAGIRRLFYTTVAQDILYNESR</sequence>
<dbReference type="RefSeq" id="WP_117539949.1">
    <property type="nucleotide sequence ID" value="NZ_QVFD01000006.1"/>
</dbReference>
<dbReference type="AlphaFoldDB" id="A0A3E2XM01"/>
<reference evidence="11 12" key="1">
    <citation type="submission" date="2018-08" db="EMBL/GenBank/DDBJ databases">
        <title>A genome reference for cultivated species of the human gut microbiota.</title>
        <authorList>
            <person name="Zou Y."/>
            <person name="Xue W."/>
            <person name="Luo G."/>
        </authorList>
    </citation>
    <scope>NUCLEOTIDE SEQUENCE [LARGE SCALE GENOMIC DNA]</scope>
    <source>
        <strain evidence="11 12">AM28-39</strain>
    </source>
</reference>
<comment type="similarity">
    <text evidence="1">Belongs to the asparaginase 1 family.</text>
</comment>
<dbReference type="PANTHER" id="PTHR11707:SF28">
    <property type="entry name" value="60 KDA LYSOPHOSPHOLIPASE"/>
    <property type="match status" value="1"/>
</dbReference>
<dbReference type="InterPro" id="IPR027473">
    <property type="entry name" value="L-asparaginase_C"/>
</dbReference>
<dbReference type="FunFam" id="3.40.50.1170:FF:000001">
    <property type="entry name" value="L-asparaginase 2"/>
    <property type="match status" value="1"/>
</dbReference>
<dbReference type="PIRSF" id="PIRSF001220">
    <property type="entry name" value="L-ASNase_gatD"/>
    <property type="match status" value="1"/>
</dbReference>
<dbReference type="GO" id="GO:0006520">
    <property type="term" value="P:amino acid metabolic process"/>
    <property type="evidence" value="ECO:0007669"/>
    <property type="project" value="InterPro"/>
</dbReference>
<dbReference type="EMBL" id="QVFD01000006">
    <property type="protein sequence ID" value="RGC47667.1"/>
    <property type="molecule type" value="Genomic_DNA"/>
</dbReference>
<dbReference type="InterPro" id="IPR040919">
    <property type="entry name" value="Asparaginase_C"/>
</dbReference>
<dbReference type="InterPro" id="IPR036152">
    <property type="entry name" value="Asp/glu_Ase-like_sf"/>
</dbReference>